<sequence length="512" mass="55317">MSNTFADIFRDEVLSQPSVLTTSSSTPQNLTLTYGDLKAQISSFISQALSLLNSSHFPGLPIASMLPNGIECLVAFLGTALMRSIPAPLNPAMKQSEVEFYLEDSSSKILLVPANTSFDSHEGVLAAKKLGVQIWTITWKSDTGISLSPLDPNATVSSAPEPDFASVLPSDVALLLHTSGTTGRPKDRTFVVMPMFHVHGLIGSIMSTLISGGSVVLPPRYSASAFWDEYIESKSTWYSAVPTIHQIQLQTKIPENLPKIRFIRSCSASLAPSVLEKLEKNFNAPVLEAYAMTEASHQMCSNPIPPAQHKAGSVGKPQGIELAILDDAGHRVHLGEVCIRGDNVTSGYLNNPSANASSFTKIFDSSTSNAEQDDPSSPNAGKLWFRTGDQGYLDSDGYLFLTGRIKELINRGGEKISPLEIDAVLLNCPGVSEAISFGVDDPLYGQEVYAAVIPNEDSKSLTESDVKEFVAKHLAKFKVPKVVYISDFLPKTATGKIQRKVVAEYFTGKKSQ</sequence>
<dbReference type="InterPro" id="IPR020845">
    <property type="entry name" value="AMP-binding_CS"/>
</dbReference>
<keyword evidence="8" id="KW-1185">Reference proteome</keyword>
<evidence type="ECO:0000313" key="7">
    <source>
        <dbReference type="EMBL" id="PVV05298.1"/>
    </source>
</evidence>
<accession>A0A2T9ZL30</accession>
<dbReference type="GO" id="GO:0006631">
    <property type="term" value="P:fatty acid metabolic process"/>
    <property type="evidence" value="ECO:0007669"/>
    <property type="project" value="TreeGrafter"/>
</dbReference>
<evidence type="ECO:0000259" key="5">
    <source>
        <dbReference type="Pfam" id="PF00501"/>
    </source>
</evidence>
<comment type="similarity">
    <text evidence="1">Belongs to the ATP-dependent AMP-binding enzyme family.</text>
</comment>
<dbReference type="CDD" id="cd05926">
    <property type="entry name" value="FACL_fum10p_like"/>
    <property type="match status" value="1"/>
</dbReference>
<dbReference type="PANTHER" id="PTHR43201:SF5">
    <property type="entry name" value="MEDIUM-CHAIN ACYL-COA LIGASE ACSF2, MITOCHONDRIAL"/>
    <property type="match status" value="1"/>
</dbReference>
<dbReference type="Gene3D" id="3.40.50.12780">
    <property type="entry name" value="N-terminal domain of ligase-like"/>
    <property type="match status" value="2"/>
</dbReference>
<dbReference type="InterPro" id="IPR042099">
    <property type="entry name" value="ANL_N_sf"/>
</dbReference>
<dbReference type="SUPFAM" id="SSF56801">
    <property type="entry name" value="Acetyl-CoA synthetase-like"/>
    <property type="match status" value="1"/>
</dbReference>
<evidence type="ECO:0000256" key="1">
    <source>
        <dbReference type="ARBA" id="ARBA00006432"/>
    </source>
</evidence>
<protein>
    <recommendedName>
        <fullName evidence="9">AMP-dependent synthetase/ligase domain-containing protein</fullName>
    </recommendedName>
</protein>
<comment type="caution">
    <text evidence="7">The sequence shown here is derived from an EMBL/GenBank/DDBJ whole genome shotgun (WGS) entry which is preliminary data.</text>
</comment>
<reference evidence="7 8" key="1">
    <citation type="journal article" date="2018" name="MBio">
        <title>Comparative Genomics Reveals the Core Gene Toolbox for the Fungus-Insect Symbiosis.</title>
        <authorList>
            <person name="Wang Y."/>
            <person name="Stata M."/>
            <person name="Wang W."/>
            <person name="Stajich J.E."/>
            <person name="White M.M."/>
            <person name="Moncalvo J.M."/>
        </authorList>
    </citation>
    <scope>NUCLEOTIDE SEQUENCE [LARGE SCALE GENOMIC DNA]</scope>
    <source>
        <strain evidence="7 8">SC-DP-2</strain>
    </source>
</reference>
<proteinExistence type="inferred from homology"/>
<dbReference type="PROSITE" id="PS00455">
    <property type="entry name" value="AMP_BINDING"/>
    <property type="match status" value="1"/>
</dbReference>
<keyword evidence="3" id="KW-0547">Nucleotide-binding</keyword>
<feature type="domain" description="AMP-dependent synthetase/ligase" evidence="5">
    <location>
        <begin position="30"/>
        <end position="186"/>
    </location>
</feature>
<dbReference type="Gene3D" id="3.30.300.30">
    <property type="match status" value="1"/>
</dbReference>
<dbReference type="PANTHER" id="PTHR43201">
    <property type="entry name" value="ACYL-COA SYNTHETASE"/>
    <property type="match status" value="1"/>
</dbReference>
<dbReference type="Proteomes" id="UP000245609">
    <property type="component" value="Unassembled WGS sequence"/>
</dbReference>
<dbReference type="STRING" id="133381.A0A2T9ZL30"/>
<keyword evidence="2" id="KW-0436">Ligase</keyword>
<evidence type="ECO:0000259" key="6">
    <source>
        <dbReference type="Pfam" id="PF13193"/>
    </source>
</evidence>
<dbReference type="Pfam" id="PF13193">
    <property type="entry name" value="AMP-binding_C"/>
    <property type="match status" value="1"/>
</dbReference>
<dbReference type="GO" id="GO:0005524">
    <property type="term" value="F:ATP binding"/>
    <property type="evidence" value="ECO:0007669"/>
    <property type="project" value="UniProtKB-KW"/>
</dbReference>
<dbReference type="InterPro" id="IPR000873">
    <property type="entry name" value="AMP-dep_synth/lig_dom"/>
</dbReference>
<dbReference type="InterPro" id="IPR025110">
    <property type="entry name" value="AMP-bd_C"/>
</dbReference>
<dbReference type="GO" id="GO:0031956">
    <property type="term" value="F:medium-chain fatty acid-CoA ligase activity"/>
    <property type="evidence" value="ECO:0007669"/>
    <property type="project" value="TreeGrafter"/>
</dbReference>
<feature type="domain" description="AMP-dependent synthetase/ligase" evidence="5">
    <location>
        <begin position="187"/>
        <end position="349"/>
    </location>
</feature>
<dbReference type="Pfam" id="PF00501">
    <property type="entry name" value="AMP-binding"/>
    <property type="match status" value="2"/>
</dbReference>
<dbReference type="EMBL" id="MBFS01000018">
    <property type="protein sequence ID" value="PVV05298.1"/>
    <property type="molecule type" value="Genomic_DNA"/>
</dbReference>
<keyword evidence="4" id="KW-0067">ATP-binding</keyword>
<name>A0A2T9ZL30_9FUNG</name>
<evidence type="ECO:0000256" key="3">
    <source>
        <dbReference type="ARBA" id="ARBA00022741"/>
    </source>
</evidence>
<evidence type="ECO:0000313" key="8">
    <source>
        <dbReference type="Proteomes" id="UP000245609"/>
    </source>
</evidence>
<evidence type="ECO:0008006" key="9">
    <source>
        <dbReference type="Google" id="ProtNLM"/>
    </source>
</evidence>
<organism evidence="7 8">
    <name type="scientific">Smittium megazygosporum</name>
    <dbReference type="NCBI Taxonomy" id="133381"/>
    <lineage>
        <taxon>Eukaryota</taxon>
        <taxon>Fungi</taxon>
        <taxon>Fungi incertae sedis</taxon>
        <taxon>Zoopagomycota</taxon>
        <taxon>Kickxellomycotina</taxon>
        <taxon>Harpellomycetes</taxon>
        <taxon>Harpellales</taxon>
        <taxon>Legeriomycetaceae</taxon>
        <taxon>Smittium</taxon>
    </lineage>
</organism>
<dbReference type="OrthoDB" id="3633556at2759"/>
<dbReference type="InterPro" id="IPR045851">
    <property type="entry name" value="AMP-bd_C_sf"/>
</dbReference>
<dbReference type="InterPro" id="IPR045310">
    <property type="entry name" value="Pcs60-like"/>
</dbReference>
<evidence type="ECO:0000256" key="4">
    <source>
        <dbReference type="ARBA" id="ARBA00022840"/>
    </source>
</evidence>
<feature type="domain" description="AMP-binding enzyme C-terminal" evidence="6">
    <location>
        <begin position="420"/>
        <end position="496"/>
    </location>
</feature>
<gene>
    <name evidence="7" type="ORF">BB560_000185</name>
</gene>
<evidence type="ECO:0000256" key="2">
    <source>
        <dbReference type="ARBA" id="ARBA00022598"/>
    </source>
</evidence>
<dbReference type="AlphaFoldDB" id="A0A2T9ZL30"/>